<accession>A0AAV3NRA6</accession>
<evidence type="ECO:0000313" key="3">
    <source>
        <dbReference type="Proteomes" id="UP001454036"/>
    </source>
</evidence>
<comment type="caution">
    <text evidence="2">The sequence shown here is derived from an EMBL/GenBank/DDBJ whole genome shotgun (WGS) entry which is preliminary data.</text>
</comment>
<evidence type="ECO:0000313" key="2">
    <source>
        <dbReference type="EMBL" id="GAA0141892.1"/>
    </source>
</evidence>
<dbReference type="EMBL" id="BAABME010000337">
    <property type="protein sequence ID" value="GAA0141892.1"/>
    <property type="molecule type" value="Genomic_DNA"/>
</dbReference>
<protein>
    <recommendedName>
        <fullName evidence="1">Retrovirus-related Pol polyprotein from transposon TNT 1-94-like beta-barrel domain-containing protein</fullName>
    </recommendedName>
</protein>
<sequence>MKVALEARDKFDFVNGEIEVPDVDSARAGFRFVGYPEWWENTKNGEMNKSRGGAVNYFEYQGEDNYDTLFDQVENVVNFAGFEESAVVHLCGDINLFHSITNERSATFVKLPDNTMRRATFIGVIELKTGIILLDCLYVSSFNYNLLSVSKIGKTANIHAIFFPDFCLLQDTRNHKILAVEKEKGGLYVLSNKSFQSSIIDFHANLYSRLCNVAKPVVNSVNKTTNDVTLSYFRLGHCSPY</sequence>
<dbReference type="Pfam" id="PF22936">
    <property type="entry name" value="Pol_BBD"/>
    <property type="match status" value="1"/>
</dbReference>
<dbReference type="InterPro" id="IPR054722">
    <property type="entry name" value="PolX-like_BBD"/>
</dbReference>
<reference evidence="2 3" key="1">
    <citation type="submission" date="2024-01" db="EMBL/GenBank/DDBJ databases">
        <title>The complete chloroplast genome sequence of Lithospermum erythrorhizon: insights into the phylogenetic relationship among Boraginaceae species and the maternal lineages of purple gromwells.</title>
        <authorList>
            <person name="Okada T."/>
            <person name="Watanabe K."/>
        </authorList>
    </citation>
    <scope>NUCLEOTIDE SEQUENCE [LARGE SCALE GENOMIC DNA]</scope>
</reference>
<dbReference type="AlphaFoldDB" id="A0AAV3NRA6"/>
<keyword evidence="3" id="KW-1185">Reference proteome</keyword>
<gene>
    <name evidence="2" type="ORF">LIER_02933</name>
</gene>
<proteinExistence type="predicted"/>
<feature type="domain" description="Retrovirus-related Pol polyprotein from transposon TNT 1-94-like beta-barrel" evidence="1">
    <location>
        <begin position="86"/>
        <end position="153"/>
    </location>
</feature>
<name>A0AAV3NRA6_LITER</name>
<dbReference type="Proteomes" id="UP001454036">
    <property type="component" value="Unassembled WGS sequence"/>
</dbReference>
<organism evidence="2 3">
    <name type="scientific">Lithospermum erythrorhizon</name>
    <name type="common">Purple gromwell</name>
    <name type="synonym">Lithospermum officinale var. erythrorhizon</name>
    <dbReference type="NCBI Taxonomy" id="34254"/>
    <lineage>
        <taxon>Eukaryota</taxon>
        <taxon>Viridiplantae</taxon>
        <taxon>Streptophyta</taxon>
        <taxon>Embryophyta</taxon>
        <taxon>Tracheophyta</taxon>
        <taxon>Spermatophyta</taxon>
        <taxon>Magnoliopsida</taxon>
        <taxon>eudicotyledons</taxon>
        <taxon>Gunneridae</taxon>
        <taxon>Pentapetalae</taxon>
        <taxon>asterids</taxon>
        <taxon>lamiids</taxon>
        <taxon>Boraginales</taxon>
        <taxon>Boraginaceae</taxon>
        <taxon>Boraginoideae</taxon>
        <taxon>Lithospermeae</taxon>
        <taxon>Lithospermum</taxon>
    </lineage>
</organism>
<evidence type="ECO:0000259" key="1">
    <source>
        <dbReference type="Pfam" id="PF22936"/>
    </source>
</evidence>